<keyword evidence="1" id="KW-0175">Coiled coil</keyword>
<dbReference type="Pfam" id="PF10543">
    <property type="entry name" value="ORF6N"/>
    <property type="match status" value="1"/>
</dbReference>
<dbReference type="InterPro" id="IPR018873">
    <property type="entry name" value="KilA-N_DNA-bd_domain"/>
</dbReference>
<dbReference type="EMBL" id="FOTQ01000003">
    <property type="protein sequence ID" value="SFM02478.1"/>
    <property type="molecule type" value="Genomic_DNA"/>
</dbReference>
<organism evidence="3 4">
    <name type="scientific">Shimia aestuarii</name>
    <dbReference type="NCBI Taxonomy" id="254406"/>
    <lineage>
        <taxon>Bacteria</taxon>
        <taxon>Pseudomonadati</taxon>
        <taxon>Pseudomonadota</taxon>
        <taxon>Alphaproteobacteria</taxon>
        <taxon>Rhodobacterales</taxon>
        <taxon>Roseobacteraceae</taxon>
    </lineage>
</organism>
<dbReference type="Proteomes" id="UP000199144">
    <property type="component" value="Unassembled WGS sequence"/>
</dbReference>
<dbReference type="AlphaFoldDB" id="A0A1I4MGW5"/>
<proteinExistence type="predicted"/>
<feature type="coiled-coil region" evidence="1">
    <location>
        <begin position="199"/>
        <end position="229"/>
    </location>
</feature>
<keyword evidence="4" id="KW-1185">Reference proteome</keyword>
<gene>
    <name evidence="3" type="ORF">SAMN04488042_10379</name>
</gene>
<evidence type="ECO:0000313" key="3">
    <source>
        <dbReference type="EMBL" id="SFM02478.1"/>
    </source>
</evidence>
<protein>
    <submittedName>
        <fullName evidence="3">ORF6N domain-containing protein</fullName>
    </submittedName>
</protein>
<reference evidence="3 4" key="1">
    <citation type="submission" date="2016-10" db="EMBL/GenBank/DDBJ databases">
        <authorList>
            <person name="de Groot N.N."/>
        </authorList>
    </citation>
    <scope>NUCLEOTIDE SEQUENCE [LARGE SCALE GENOMIC DNA]</scope>
    <source>
        <strain evidence="3 4">DSM 15283</strain>
    </source>
</reference>
<feature type="domain" description="KilA-N DNA-binding" evidence="2">
    <location>
        <begin position="9"/>
        <end position="94"/>
    </location>
</feature>
<dbReference type="STRING" id="254406.SAMN04488042_10379"/>
<evidence type="ECO:0000259" key="2">
    <source>
        <dbReference type="Pfam" id="PF10543"/>
    </source>
</evidence>
<evidence type="ECO:0000313" key="4">
    <source>
        <dbReference type="Proteomes" id="UP000199144"/>
    </source>
</evidence>
<evidence type="ECO:0000256" key="1">
    <source>
        <dbReference type="SAM" id="Coils"/>
    </source>
</evidence>
<sequence length="265" mass="29881">MPKTSPAPPIYQVRNKLVMLDSDVAALFGTKTGRLNQATLARNADKFPESYAFQVTEQETEALRSQNVTANIDPKRRVPPTVYTEEGVIMCATVLKTERAVAVTKQVVRSFVALQRQLKDTQNHPMPDPVPDLPALQQQALPPALSEKVGGYIDRLANVTLNQAQRDAVMTEVRAFREEGFEALHAFAKRPSIKTATEAAELRKRLAEAERIEEEIRRMRAETRDAERLALIRDLLFMAEYERAREVGTLEEFVATLRRLDKPPS</sequence>
<accession>A0A1I4MGW5</accession>
<name>A0A1I4MGW5_9RHOB</name>